<dbReference type="STRING" id="35756.GCA_001044155_00480"/>
<protein>
    <submittedName>
        <fullName evidence="1">Putative adenylate kinase</fullName>
    </submittedName>
</protein>
<dbReference type="AlphaFoldDB" id="A0A376CPF4"/>
<reference evidence="1 2" key="1">
    <citation type="submission" date="2018-06" db="EMBL/GenBank/DDBJ databases">
        <authorList>
            <consortium name="Pathogen Informatics"/>
            <person name="Doyle S."/>
        </authorList>
    </citation>
    <scope>NUCLEOTIDE SEQUENCE [LARGE SCALE GENOMIC DNA]</scope>
    <source>
        <strain evidence="1 2">NCTC11862</strain>
    </source>
</reference>
<evidence type="ECO:0000313" key="2">
    <source>
        <dbReference type="Proteomes" id="UP000254467"/>
    </source>
</evidence>
<dbReference type="InterPro" id="IPR052922">
    <property type="entry name" value="Cytidylate_Kinase-2"/>
</dbReference>
<dbReference type="SUPFAM" id="SSF52540">
    <property type="entry name" value="P-loop containing nucleoside triphosphate hydrolases"/>
    <property type="match status" value="1"/>
</dbReference>
<keyword evidence="2" id="KW-1185">Reference proteome</keyword>
<dbReference type="Proteomes" id="UP000254467">
    <property type="component" value="Unassembled WGS sequence"/>
</dbReference>
<dbReference type="PANTHER" id="PTHR37816">
    <property type="entry name" value="YALI0E33011P"/>
    <property type="match status" value="1"/>
</dbReference>
<keyword evidence="1" id="KW-0418">Kinase</keyword>
<keyword evidence="1" id="KW-0808">Transferase</keyword>
<dbReference type="EMBL" id="UFXQ01000001">
    <property type="protein sequence ID" value="STC70310.1"/>
    <property type="molecule type" value="Genomic_DNA"/>
</dbReference>
<dbReference type="InterPro" id="IPR027417">
    <property type="entry name" value="P-loop_NTPase"/>
</dbReference>
<evidence type="ECO:0000313" key="1">
    <source>
        <dbReference type="EMBL" id="STC70310.1"/>
    </source>
</evidence>
<accession>A0A376CPF4</accession>
<proteinExistence type="predicted"/>
<gene>
    <name evidence="1" type="ORF">NCTC11862_02122</name>
</gene>
<sequence length="168" mass="19042">MVIGAPGTGKTHFSQQLSTITGIEVTHMDLLYWNADKTPVTHSVFRSRLLNVLHSDAWILDGNYQRTLDLRMHHCDTVFFLDYSVDTALRGLDQQRVGPRHDVPWQGEHPSSKVQESVSMFPTRSRPVIVDKLRALDDIAVHTFRARAEAEAFLTELAANTPDQHVVR</sequence>
<organism evidence="1 2">
    <name type="scientific">Corynebacterium pilosum</name>
    <dbReference type="NCBI Taxonomy" id="35756"/>
    <lineage>
        <taxon>Bacteria</taxon>
        <taxon>Bacillati</taxon>
        <taxon>Actinomycetota</taxon>
        <taxon>Actinomycetes</taxon>
        <taxon>Mycobacteriales</taxon>
        <taxon>Corynebacteriaceae</taxon>
        <taxon>Corynebacterium</taxon>
    </lineage>
</organism>
<dbReference type="Gene3D" id="3.40.50.300">
    <property type="entry name" value="P-loop containing nucleotide triphosphate hydrolases"/>
    <property type="match status" value="1"/>
</dbReference>
<dbReference type="PANTHER" id="PTHR37816:SF1">
    <property type="entry name" value="TOXIN"/>
    <property type="match status" value="1"/>
</dbReference>
<name>A0A376CPF4_9CORY</name>
<dbReference type="GO" id="GO:0016301">
    <property type="term" value="F:kinase activity"/>
    <property type="evidence" value="ECO:0007669"/>
    <property type="project" value="UniProtKB-KW"/>
</dbReference>